<feature type="binding site" evidence="7">
    <location>
        <position position="245"/>
    </location>
    <ligand>
        <name>Zn(2+)</name>
        <dbReference type="ChEBI" id="CHEBI:29105"/>
        <note>catalytic</note>
    </ligand>
</feature>
<evidence type="ECO:0000256" key="3">
    <source>
        <dbReference type="ARBA" id="ARBA00022723"/>
    </source>
</evidence>
<evidence type="ECO:0000256" key="7">
    <source>
        <dbReference type="HAMAP-Rule" id="MF_00009"/>
    </source>
</evidence>
<dbReference type="GO" id="GO:0004222">
    <property type="term" value="F:metalloendopeptidase activity"/>
    <property type="evidence" value="ECO:0007669"/>
    <property type="project" value="InterPro"/>
</dbReference>
<dbReference type="GO" id="GO:0005737">
    <property type="term" value="C:cytoplasm"/>
    <property type="evidence" value="ECO:0007669"/>
    <property type="project" value="UniProtKB-SubCell"/>
</dbReference>
<evidence type="ECO:0000256" key="1">
    <source>
        <dbReference type="ARBA" id="ARBA00010875"/>
    </source>
</evidence>
<accession>A0A377PW85</accession>
<keyword evidence="6 7" id="KW-0862">Zinc</keyword>
<keyword evidence="4 7" id="KW-0255">Endonuclease</keyword>
<dbReference type="GO" id="GO:0008270">
    <property type="term" value="F:zinc ion binding"/>
    <property type="evidence" value="ECO:0007669"/>
    <property type="project" value="UniProtKB-UniRule"/>
</dbReference>
<dbReference type="AlphaFoldDB" id="A0A377PW85"/>
<name>A0A377PW85_9HELI</name>
<evidence type="ECO:0000256" key="5">
    <source>
        <dbReference type="ARBA" id="ARBA00022801"/>
    </source>
</evidence>
<evidence type="ECO:0000313" key="8">
    <source>
        <dbReference type="EMBL" id="STQ86521.1"/>
    </source>
</evidence>
<dbReference type="HAMAP" id="MF_00009">
    <property type="entry name" value="Endoribonucl_YbeY"/>
    <property type="match status" value="1"/>
</dbReference>
<dbReference type="PANTHER" id="PTHR46986">
    <property type="entry name" value="ENDORIBONUCLEASE YBEY, CHLOROPLASTIC"/>
    <property type="match status" value="1"/>
</dbReference>
<reference evidence="9 10" key="1">
    <citation type="journal article" date="2014" name="Genome Announc.">
        <title>Draft genome sequences of eight enterohepatic helicobacter species isolated from both laboratory and wild rodents.</title>
        <authorList>
            <person name="Sheh A."/>
            <person name="Shen Z."/>
            <person name="Fox J.G."/>
        </authorList>
    </citation>
    <scope>NUCLEOTIDE SEQUENCE [LARGE SCALE GENOMIC DNA]</scope>
    <source>
        <strain evidence="9 10">ST1</strain>
    </source>
</reference>
<reference evidence="8 11" key="2">
    <citation type="submission" date="2018-06" db="EMBL/GenBank/DDBJ databases">
        <authorList>
            <consortium name="Pathogen Informatics"/>
            <person name="Doyle S."/>
        </authorList>
    </citation>
    <scope>NUCLEOTIDE SEQUENCE [LARGE SCALE GENOMIC DNA]</scope>
    <source>
        <strain evidence="8 11">NCTC12714</strain>
    </source>
</reference>
<dbReference type="GO" id="GO:0006364">
    <property type="term" value="P:rRNA processing"/>
    <property type="evidence" value="ECO:0007669"/>
    <property type="project" value="UniProtKB-UniRule"/>
</dbReference>
<sequence length="286" mass="33256">MQIDFIDQSNFLQKSDIVNSWARFPKNLQTLIDDKMLGDSIYNDIFKDINLDICYKTYFGIISEYILVNLFHAIFDSNKTNNISLDSIFFAESTDKAYNEFIDETHVRYLQYFISKRDLSIIENVFVEFILVDNMGIRELNREYLQRDYSTDVLSFPLYVMPFCKISHIINSYVISNISMQPITKLSNKQSVIKSLDSKLEVDYQPTQCLGSIVINTQEALNQSDLLGHNVHTEVCILFVHALLHLLGFNHESDFGEQRRIEKIIIESLRLPYGLIERTLDSSKSN</sequence>
<proteinExistence type="inferred from homology"/>
<organism evidence="8 11">
    <name type="scientific">Helicobacter muridarum</name>
    <dbReference type="NCBI Taxonomy" id="216"/>
    <lineage>
        <taxon>Bacteria</taxon>
        <taxon>Pseudomonadati</taxon>
        <taxon>Campylobacterota</taxon>
        <taxon>Epsilonproteobacteria</taxon>
        <taxon>Campylobacterales</taxon>
        <taxon>Helicobacteraceae</taxon>
        <taxon>Helicobacter</taxon>
    </lineage>
</organism>
<evidence type="ECO:0000313" key="11">
    <source>
        <dbReference type="Proteomes" id="UP000255139"/>
    </source>
</evidence>
<protein>
    <recommendedName>
        <fullName evidence="7">Endoribonuclease YbeY</fullName>
        <ecNumber evidence="7">3.1.-.-</ecNumber>
    </recommendedName>
</protein>
<dbReference type="EMBL" id="UGJE01000002">
    <property type="protein sequence ID" value="STQ86521.1"/>
    <property type="molecule type" value="Genomic_DNA"/>
</dbReference>
<keyword evidence="11" id="KW-1185">Reference proteome</keyword>
<keyword evidence="2 7" id="KW-0540">Nuclease</keyword>
<evidence type="ECO:0000313" key="9">
    <source>
        <dbReference type="EMBL" id="TLE00793.1"/>
    </source>
</evidence>
<dbReference type="PANTHER" id="PTHR46986:SF1">
    <property type="entry name" value="ENDORIBONUCLEASE YBEY, CHLOROPLASTIC"/>
    <property type="match status" value="1"/>
</dbReference>
<evidence type="ECO:0000256" key="6">
    <source>
        <dbReference type="ARBA" id="ARBA00022833"/>
    </source>
</evidence>
<keyword evidence="8" id="KW-0645">Protease</keyword>
<keyword evidence="8" id="KW-0482">Metalloprotease</keyword>
<dbReference type="SUPFAM" id="SSF55486">
    <property type="entry name" value="Metalloproteases ('zincins'), catalytic domain"/>
    <property type="match status" value="1"/>
</dbReference>
<gene>
    <name evidence="7" type="primary">ybeY</name>
    <name evidence="9" type="ORF">LS73_003855</name>
    <name evidence="8" type="ORF">NCTC12714_01328</name>
</gene>
<dbReference type="NCBIfam" id="TIGR00043">
    <property type="entry name" value="rRNA maturation RNase YbeY"/>
    <property type="match status" value="1"/>
</dbReference>
<dbReference type="PROSITE" id="PS01306">
    <property type="entry name" value="UPF0054"/>
    <property type="match status" value="1"/>
</dbReference>
<keyword evidence="3 7" id="KW-0479">Metal-binding</keyword>
<evidence type="ECO:0000313" key="10">
    <source>
        <dbReference type="Proteomes" id="UP000029922"/>
    </source>
</evidence>
<dbReference type="InterPro" id="IPR023091">
    <property type="entry name" value="MetalPrtase_cat_dom_sf_prd"/>
</dbReference>
<keyword evidence="5 7" id="KW-0378">Hydrolase</keyword>
<dbReference type="Proteomes" id="UP000029922">
    <property type="component" value="Unassembled WGS sequence"/>
</dbReference>
<dbReference type="InterPro" id="IPR002036">
    <property type="entry name" value="YbeY"/>
</dbReference>
<comment type="function">
    <text evidence="7">Single strand-specific metallo-endoribonuclease involved in late-stage 70S ribosome quality control and in maturation of the 3' terminus of the 16S rRNA.</text>
</comment>
<dbReference type="Pfam" id="PF02130">
    <property type="entry name" value="YbeY"/>
    <property type="match status" value="1"/>
</dbReference>
<dbReference type="Gene3D" id="3.40.390.30">
    <property type="entry name" value="Metalloproteases ('zincins'), catalytic domain"/>
    <property type="match status" value="1"/>
</dbReference>
<comment type="subcellular location">
    <subcellularLocation>
        <location evidence="7">Cytoplasm</location>
    </subcellularLocation>
</comment>
<keyword evidence="7" id="KW-0698">rRNA processing</keyword>
<keyword evidence="7" id="KW-0690">Ribosome biogenesis</keyword>
<comment type="cofactor">
    <cofactor evidence="7">
        <name>Zn(2+)</name>
        <dbReference type="ChEBI" id="CHEBI:29105"/>
    </cofactor>
    <text evidence="7">Binds 1 zinc ion.</text>
</comment>
<dbReference type="GO" id="GO:0006508">
    <property type="term" value="P:proteolysis"/>
    <property type="evidence" value="ECO:0007669"/>
    <property type="project" value="UniProtKB-KW"/>
</dbReference>
<feature type="binding site" evidence="7">
    <location>
        <position position="251"/>
    </location>
    <ligand>
        <name>Zn(2+)</name>
        <dbReference type="ChEBI" id="CHEBI:29105"/>
        <note>catalytic</note>
    </ligand>
</feature>
<dbReference type="RefSeq" id="WP_034557036.1">
    <property type="nucleotide sequence ID" value="NZ_FZML01000003.1"/>
</dbReference>
<keyword evidence="7" id="KW-0963">Cytoplasm</keyword>
<dbReference type="EMBL" id="JRPD02000005">
    <property type="protein sequence ID" value="TLE00793.1"/>
    <property type="molecule type" value="Genomic_DNA"/>
</dbReference>
<dbReference type="Proteomes" id="UP000255139">
    <property type="component" value="Unassembled WGS sequence"/>
</dbReference>
<evidence type="ECO:0000256" key="2">
    <source>
        <dbReference type="ARBA" id="ARBA00022722"/>
    </source>
</evidence>
<feature type="binding site" evidence="7">
    <location>
        <position position="241"/>
    </location>
    <ligand>
        <name>Zn(2+)</name>
        <dbReference type="ChEBI" id="CHEBI:29105"/>
        <note>catalytic</note>
    </ligand>
</feature>
<dbReference type="GO" id="GO:0004521">
    <property type="term" value="F:RNA endonuclease activity"/>
    <property type="evidence" value="ECO:0007669"/>
    <property type="project" value="UniProtKB-UniRule"/>
</dbReference>
<dbReference type="OrthoDB" id="9807740at2"/>
<dbReference type="EC" id="3.1.-.-" evidence="7"/>
<comment type="similarity">
    <text evidence="1 7">Belongs to the endoribonuclease YbeY family.</text>
</comment>
<dbReference type="InterPro" id="IPR020549">
    <property type="entry name" value="YbeY_CS"/>
</dbReference>
<evidence type="ECO:0000256" key="4">
    <source>
        <dbReference type="ARBA" id="ARBA00022759"/>
    </source>
</evidence>